<sequence length="67" mass="8036">MEWARFVIVTAVVLYLALALFRYARNPATSLGDAFTPRWLQRVHGRRIMNRQREEYLRARADQSRDR</sequence>
<dbReference type="Proteomes" id="UP000603227">
    <property type="component" value="Unassembled WGS sequence"/>
</dbReference>
<feature type="transmembrane region" description="Helical" evidence="1">
    <location>
        <begin position="6"/>
        <end position="24"/>
    </location>
</feature>
<organism evidence="2 3">
    <name type="scientific">Streptomyces capitiformicae</name>
    <dbReference type="NCBI Taxonomy" id="2014920"/>
    <lineage>
        <taxon>Bacteria</taxon>
        <taxon>Bacillati</taxon>
        <taxon>Actinomycetota</taxon>
        <taxon>Actinomycetes</taxon>
        <taxon>Kitasatosporales</taxon>
        <taxon>Streptomycetaceae</taxon>
        <taxon>Streptomyces</taxon>
    </lineage>
</organism>
<dbReference type="AlphaFoldDB" id="A0A919DD57"/>
<keyword evidence="1" id="KW-1133">Transmembrane helix</keyword>
<comment type="caution">
    <text evidence="2">The sequence shown here is derived from an EMBL/GenBank/DDBJ whole genome shotgun (WGS) entry which is preliminary data.</text>
</comment>
<reference evidence="2" key="1">
    <citation type="journal article" date="2014" name="Int. J. Syst. Evol. Microbiol.">
        <title>Complete genome sequence of Corynebacterium casei LMG S-19264T (=DSM 44701T), isolated from a smear-ripened cheese.</title>
        <authorList>
            <consortium name="US DOE Joint Genome Institute (JGI-PGF)"/>
            <person name="Walter F."/>
            <person name="Albersmeier A."/>
            <person name="Kalinowski J."/>
            <person name="Ruckert C."/>
        </authorList>
    </citation>
    <scope>NUCLEOTIDE SEQUENCE</scope>
    <source>
        <strain evidence="2">CGMCC 4.7403</strain>
    </source>
</reference>
<evidence type="ECO:0000313" key="2">
    <source>
        <dbReference type="EMBL" id="GHE34475.1"/>
    </source>
</evidence>
<proteinExistence type="predicted"/>
<keyword evidence="3" id="KW-1185">Reference proteome</keyword>
<evidence type="ECO:0000256" key="1">
    <source>
        <dbReference type="SAM" id="Phobius"/>
    </source>
</evidence>
<dbReference type="EMBL" id="BNAT01000019">
    <property type="protein sequence ID" value="GHE34475.1"/>
    <property type="molecule type" value="Genomic_DNA"/>
</dbReference>
<gene>
    <name evidence="2" type="ORF">GCM10017771_52110</name>
</gene>
<name>A0A919DD57_9ACTN</name>
<keyword evidence="1" id="KW-0472">Membrane</keyword>
<evidence type="ECO:0000313" key="3">
    <source>
        <dbReference type="Proteomes" id="UP000603227"/>
    </source>
</evidence>
<reference evidence="2" key="2">
    <citation type="submission" date="2020-09" db="EMBL/GenBank/DDBJ databases">
        <authorList>
            <person name="Sun Q."/>
            <person name="Zhou Y."/>
        </authorList>
    </citation>
    <scope>NUCLEOTIDE SEQUENCE</scope>
    <source>
        <strain evidence="2">CGMCC 4.7403</strain>
    </source>
</reference>
<protein>
    <submittedName>
        <fullName evidence="2">Uncharacterized protein</fullName>
    </submittedName>
</protein>
<keyword evidence="1" id="KW-0812">Transmembrane</keyword>
<accession>A0A919DD57</accession>